<keyword evidence="5" id="KW-0732">Signal</keyword>
<dbReference type="GO" id="GO:0012505">
    <property type="term" value="C:endomembrane system"/>
    <property type="evidence" value="ECO:0007669"/>
    <property type="project" value="UniProtKB-SubCell"/>
</dbReference>
<dbReference type="EMBL" id="CM003101">
    <property type="protein sequence ID" value="KUI69060.1"/>
    <property type="molecule type" value="Genomic_DNA"/>
</dbReference>
<dbReference type="GO" id="GO:0008496">
    <property type="term" value="F:mannan endo-1,6-alpha-mannosidase activity"/>
    <property type="evidence" value="ECO:0007669"/>
    <property type="project" value="UniProtKB-UniRule"/>
</dbReference>
<dbReference type="InterPro" id="IPR008928">
    <property type="entry name" value="6-hairpin_glycosidase_sf"/>
</dbReference>
<dbReference type="SUPFAM" id="SSF48208">
    <property type="entry name" value="Six-hairpin glycosidases"/>
    <property type="match status" value="1"/>
</dbReference>
<keyword evidence="6 10" id="KW-0378">Hydrolase</keyword>
<reference evidence="12" key="1">
    <citation type="submission" date="2014-12" db="EMBL/GenBank/DDBJ databases">
        <title>Genome Sequence of Valsa Canker Pathogens Uncovers a Specific Adaption of Colonization on Woody Bark.</title>
        <authorList>
            <person name="Yin Z."/>
            <person name="Liu H."/>
            <person name="Gao X."/>
            <person name="Li Z."/>
            <person name="Song N."/>
            <person name="Ke X."/>
            <person name="Dai Q."/>
            <person name="Wu Y."/>
            <person name="Sun Y."/>
            <person name="Xu J.-R."/>
            <person name="Kang Z.K."/>
            <person name="Wang L."/>
            <person name="Huang L."/>
        </authorList>
    </citation>
    <scope>NUCLEOTIDE SEQUENCE [LARGE SCALE GENOMIC DNA]</scope>
    <source>
        <strain evidence="12">03-8</strain>
    </source>
</reference>
<dbReference type="PIRSF" id="PIRSF016302">
    <property type="entry name" value="Man_a_manosd"/>
    <property type="match status" value="1"/>
</dbReference>
<protein>
    <recommendedName>
        <fullName evidence="4 10">Mannan endo-1,6-alpha-mannosidase</fullName>
        <ecNumber evidence="4 10">3.2.1.101</ecNumber>
    </recommendedName>
</protein>
<evidence type="ECO:0000256" key="4">
    <source>
        <dbReference type="ARBA" id="ARBA00012350"/>
    </source>
</evidence>
<evidence type="ECO:0000256" key="7">
    <source>
        <dbReference type="ARBA" id="ARBA00023136"/>
    </source>
</evidence>
<keyword evidence="8" id="KW-0325">Glycoprotein</keyword>
<accession>A0A194VZ38</accession>
<evidence type="ECO:0000256" key="8">
    <source>
        <dbReference type="ARBA" id="ARBA00023180"/>
    </source>
</evidence>
<dbReference type="Pfam" id="PF03663">
    <property type="entry name" value="Glyco_hydro_76"/>
    <property type="match status" value="1"/>
</dbReference>
<dbReference type="InterPro" id="IPR014480">
    <property type="entry name" value="Mannan-1_6-alpha_mannosidase"/>
</dbReference>
<sequence>MSISIHQVSQTRSYHTPAQHTTHSVTLTRSSDSIKSAAKAVATNLMSYYKGNDYGQIVGILPGPPPAGDYYWWEGGALWGALVDYWHLTSDATWNDVTQESLVFQAGAPGYSYMPPNWTISLGNDDQGFWGMSAMLAAETNFQNPPADDPQWLALAQAVFNTQAAPDRNDDTCNGGLRWQIPPSNRGYDYKNSIANGIFFNLGARLARYTNNATYAKLATRTWDWEVGVGFMDEDYNVFDGAHVWANCTDIGKQQYSYNAAVFLQGAAFMYNYTDGADIWRERLQGLVDQTISVFFPDGPAVERSCEATTIQCTTDMKSFKGYLHRWMASAAQVAPIVSDQIMAALKNSTAAAVQSCVNGVDNGNGVSDATCGFRWTTGGYDGDTGAGQQMNVLAALTSLLIEVEPHRVGGPVTNSTGGTSQGNPDAGSEPSFMRPTPPPGTGDKAGAAVLTAGLLISMVMTLVWMSSDWLEGA</sequence>
<evidence type="ECO:0000256" key="1">
    <source>
        <dbReference type="ARBA" id="ARBA00001452"/>
    </source>
</evidence>
<feature type="compositionally biased region" description="Polar residues" evidence="11">
    <location>
        <begin position="413"/>
        <end position="424"/>
    </location>
</feature>
<proteinExistence type="inferred from homology"/>
<evidence type="ECO:0000313" key="13">
    <source>
        <dbReference type="Proteomes" id="UP000078559"/>
    </source>
</evidence>
<evidence type="ECO:0000256" key="10">
    <source>
        <dbReference type="PIRNR" id="PIRNR016302"/>
    </source>
</evidence>
<dbReference type="SMR" id="A0A194VZ38"/>
<dbReference type="InterPro" id="IPR005198">
    <property type="entry name" value="Glyco_hydro_76"/>
</dbReference>
<evidence type="ECO:0000256" key="11">
    <source>
        <dbReference type="SAM" id="MobiDB-lite"/>
    </source>
</evidence>
<evidence type="ECO:0000256" key="9">
    <source>
        <dbReference type="ARBA" id="ARBA00023295"/>
    </source>
</evidence>
<dbReference type="Gene3D" id="1.50.10.20">
    <property type="match status" value="1"/>
</dbReference>
<keyword evidence="9 10" id="KW-0326">Glycosidase</keyword>
<comment type="catalytic activity">
    <reaction evidence="1 10">
        <text>Random hydrolysis of (1-&gt;6)-alpha-D-mannosidic linkages in unbranched (1-&gt;6)-mannans.</text>
        <dbReference type="EC" id="3.2.1.101"/>
    </reaction>
</comment>
<dbReference type="GO" id="GO:0016052">
    <property type="term" value="P:carbohydrate catabolic process"/>
    <property type="evidence" value="ECO:0007669"/>
    <property type="project" value="InterPro"/>
</dbReference>
<dbReference type="OrthoDB" id="4187847at2759"/>
<dbReference type="EC" id="3.2.1.101" evidence="4 10"/>
<dbReference type="GO" id="GO:0009272">
    <property type="term" value="P:fungal-type cell wall biogenesis"/>
    <property type="evidence" value="ECO:0007669"/>
    <property type="project" value="TreeGrafter"/>
</dbReference>
<evidence type="ECO:0000313" key="12">
    <source>
        <dbReference type="EMBL" id="KUI69060.1"/>
    </source>
</evidence>
<dbReference type="FunFam" id="1.50.10.20:FF:000006">
    <property type="entry name" value="Mannan endo-1,6-alpha-mannosidase"/>
    <property type="match status" value="1"/>
</dbReference>
<keyword evidence="13" id="KW-1185">Reference proteome</keyword>
<evidence type="ECO:0000256" key="2">
    <source>
        <dbReference type="ARBA" id="ARBA00004308"/>
    </source>
</evidence>
<comment type="subcellular location">
    <subcellularLocation>
        <location evidence="2">Endomembrane system</location>
    </subcellularLocation>
</comment>
<dbReference type="Proteomes" id="UP000078559">
    <property type="component" value="Chromosome 4"/>
</dbReference>
<evidence type="ECO:0000256" key="3">
    <source>
        <dbReference type="ARBA" id="ARBA00009699"/>
    </source>
</evidence>
<keyword evidence="7" id="KW-0472">Membrane</keyword>
<feature type="region of interest" description="Disordered" evidence="11">
    <location>
        <begin position="408"/>
        <end position="446"/>
    </location>
</feature>
<organism evidence="12 13">
    <name type="scientific">Cytospora mali</name>
    <name type="common">Apple Valsa canker fungus</name>
    <name type="synonym">Valsa mali</name>
    <dbReference type="NCBI Taxonomy" id="578113"/>
    <lineage>
        <taxon>Eukaryota</taxon>
        <taxon>Fungi</taxon>
        <taxon>Dikarya</taxon>
        <taxon>Ascomycota</taxon>
        <taxon>Pezizomycotina</taxon>
        <taxon>Sordariomycetes</taxon>
        <taxon>Sordariomycetidae</taxon>
        <taxon>Diaporthales</taxon>
        <taxon>Cytosporaceae</taxon>
        <taxon>Cytospora</taxon>
    </lineage>
</organism>
<evidence type="ECO:0000256" key="5">
    <source>
        <dbReference type="ARBA" id="ARBA00022729"/>
    </source>
</evidence>
<dbReference type="PANTHER" id="PTHR12145:SF36">
    <property type="entry name" value="MANNAN ENDO-1,6-ALPHA-MANNOSIDASE DCW1"/>
    <property type="match status" value="1"/>
</dbReference>
<feature type="region of interest" description="Disordered" evidence="11">
    <location>
        <begin position="1"/>
        <end position="27"/>
    </location>
</feature>
<gene>
    <name evidence="12" type="ORF">VM1G_04315</name>
</gene>
<dbReference type="PANTHER" id="PTHR12145">
    <property type="entry name" value="MANNAN ENDO-1,6-ALPHA-MANNOSIDASE DCW1"/>
    <property type="match status" value="1"/>
</dbReference>
<evidence type="ECO:0000256" key="6">
    <source>
        <dbReference type="ARBA" id="ARBA00022801"/>
    </source>
</evidence>
<dbReference type="AlphaFoldDB" id="A0A194VZ38"/>
<name>A0A194VZ38_CYTMA</name>
<comment type="similarity">
    <text evidence="3 10">Belongs to the glycosyl hydrolase 76 family.</text>
</comment>